<dbReference type="GO" id="GO:0016791">
    <property type="term" value="F:phosphatase activity"/>
    <property type="evidence" value="ECO:0007669"/>
    <property type="project" value="TreeGrafter"/>
</dbReference>
<name>A0A7C1FHK5_9CHLR</name>
<dbReference type="GO" id="GO:0005737">
    <property type="term" value="C:cytoplasm"/>
    <property type="evidence" value="ECO:0007669"/>
    <property type="project" value="TreeGrafter"/>
</dbReference>
<reference evidence="5" key="1">
    <citation type="journal article" date="2020" name="mSystems">
        <title>Genome- and Community-Level Interaction Insights into Carbon Utilization and Element Cycling Functions of Hydrothermarchaeota in Hydrothermal Sediment.</title>
        <authorList>
            <person name="Zhou Z."/>
            <person name="Liu Y."/>
            <person name="Xu W."/>
            <person name="Pan J."/>
            <person name="Luo Z.H."/>
            <person name="Li M."/>
        </authorList>
    </citation>
    <scope>NUCLEOTIDE SEQUENCE [LARGE SCALE GENOMIC DNA]</scope>
    <source>
        <strain evidence="5">SpSt-289</strain>
    </source>
</reference>
<dbReference type="Gene3D" id="3.40.50.1240">
    <property type="entry name" value="Phosphoglycerate mutase-like"/>
    <property type="match status" value="1"/>
</dbReference>
<dbReference type="PROSITE" id="PS00175">
    <property type="entry name" value="PG_MUTASE"/>
    <property type="match status" value="1"/>
</dbReference>
<dbReference type="InterPro" id="IPR001345">
    <property type="entry name" value="PG/BPGM_mutase_AS"/>
</dbReference>
<organism evidence="5">
    <name type="scientific">Caldilinea aerophila</name>
    <dbReference type="NCBI Taxonomy" id="133453"/>
    <lineage>
        <taxon>Bacteria</taxon>
        <taxon>Bacillati</taxon>
        <taxon>Chloroflexota</taxon>
        <taxon>Caldilineae</taxon>
        <taxon>Caldilineales</taxon>
        <taxon>Caldilineaceae</taxon>
        <taxon>Caldilinea</taxon>
    </lineage>
</organism>
<evidence type="ECO:0000256" key="4">
    <source>
        <dbReference type="PIRSR" id="PIRSR613078-2"/>
    </source>
</evidence>
<keyword evidence="1" id="KW-0324">Glycolysis</keyword>
<dbReference type="InterPro" id="IPR029033">
    <property type="entry name" value="His_PPase_superfam"/>
</dbReference>
<accession>A0A7C1FHK5</accession>
<comment type="caution">
    <text evidence="5">The sequence shown here is derived from an EMBL/GenBank/DDBJ whole genome shotgun (WGS) entry which is preliminary data.</text>
</comment>
<dbReference type="InterPro" id="IPR013078">
    <property type="entry name" value="His_Pase_superF_clade-1"/>
</dbReference>
<protein>
    <submittedName>
        <fullName evidence="5">Histidine phosphatase family protein</fullName>
    </submittedName>
</protein>
<dbReference type="AlphaFoldDB" id="A0A7C1FHK5"/>
<dbReference type="PIRSF" id="PIRSF000709">
    <property type="entry name" value="6PFK_2-Ptase"/>
    <property type="match status" value="1"/>
</dbReference>
<dbReference type="EMBL" id="DSMG01000177">
    <property type="protein sequence ID" value="HDX33172.1"/>
    <property type="molecule type" value="Genomic_DNA"/>
</dbReference>
<dbReference type="PANTHER" id="PTHR48100:SF1">
    <property type="entry name" value="HISTIDINE PHOSPHATASE FAMILY PROTEIN-RELATED"/>
    <property type="match status" value="1"/>
</dbReference>
<dbReference type="Pfam" id="PF00300">
    <property type="entry name" value="His_Phos_1"/>
    <property type="match status" value="1"/>
</dbReference>
<dbReference type="CDD" id="cd07067">
    <property type="entry name" value="HP_PGM_like"/>
    <property type="match status" value="1"/>
</dbReference>
<evidence type="ECO:0000256" key="3">
    <source>
        <dbReference type="PIRSR" id="PIRSR613078-1"/>
    </source>
</evidence>
<keyword evidence="2" id="KW-0413">Isomerase</keyword>
<sequence length="191" mass="21627">MTEFWLVRHGQTDWNQQGRYQGQADPPLNETGLQQAQAAAERLAGRRYAALYSSDLERARVTAEIIGKRLGLAVIIDPRLREVNQGAWEGLLVTEIQERYPVEWEARQRDRLQFRAPGGGESVQDVAMRIWATMDEIARRHPHDAVIVVSHGLALATMLCRVRNISLAQARELIPDNAEVLRIEWNSPVAV</sequence>
<feature type="active site" description="Tele-phosphohistidine intermediate" evidence="3">
    <location>
        <position position="9"/>
    </location>
</feature>
<dbReference type="SMART" id="SM00855">
    <property type="entry name" value="PGAM"/>
    <property type="match status" value="1"/>
</dbReference>
<dbReference type="PANTHER" id="PTHR48100">
    <property type="entry name" value="BROAD-SPECIFICITY PHOSPHATASE YOR283W-RELATED"/>
    <property type="match status" value="1"/>
</dbReference>
<feature type="active site" description="Proton donor/acceptor" evidence="3">
    <location>
        <position position="82"/>
    </location>
</feature>
<gene>
    <name evidence="5" type="ORF">ENQ20_17030</name>
</gene>
<evidence type="ECO:0000256" key="1">
    <source>
        <dbReference type="ARBA" id="ARBA00023152"/>
    </source>
</evidence>
<dbReference type="InterPro" id="IPR050275">
    <property type="entry name" value="PGM_Phosphatase"/>
</dbReference>
<proteinExistence type="predicted"/>
<dbReference type="SUPFAM" id="SSF53254">
    <property type="entry name" value="Phosphoglycerate mutase-like"/>
    <property type="match status" value="1"/>
</dbReference>
<evidence type="ECO:0000256" key="2">
    <source>
        <dbReference type="ARBA" id="ARBA00023235"/>
    </source>
</evidence>
<evidence type="ECO:0000313" key="5">
    <source>
        <dbReference type="EMBL" id="HDX33172.1"/>
    </source>
</evidence>
<feature type="binding site" evidence="4">
    <location>
        <begin position="8"/>
        <end position="15"/>
    </location>
    <ligand>
        <name>substrate</name>
    </ligand>
</feature>
<feature type="binding site" evidence="4">
    <location>
        <position position="58"/>
    </location>
    <ligand>
        <name>substrate</name>
    </ligand>
</feature>